<evidence type="ECO:0000313" key="1">
    <source>
        <dbReference type="EMBL" id="GBM99138.1"/>
    </source>
</evidence>
<gene>
    <name evidence="1" type="ORF">AVEN_215620_1</name>
</gene>
<evidence type="ECO:0000313" key="2">
    <source>
        <dbReference type="Proteomes" id="UP000499080"/>
    </source>
</evidence>
<organism evidence="1 2">
    <name type="scientific">Araneus ventricosus</name>
    <name type="common">Orbweaver spider</name>
    <name type="synonym">Epeira ventricosa</name>
    <dbReference type="NCBI Taxonomy" id="182803"/>
    <lineage>
        <taxon>Eukaryota</taxon>
        <taxon>Metazoa</taxon>
        <taxon>Ecdysozoa</taxon>
        <taxon>Arthropoda</taxon>
        <taxon>Chelicerata</taxon>
        <taxon>Arachnida</taxon>
        <taxon>Araneae</taxon>
        <taxon>Araneomorphae</taxon>
        <taxon>Entelegynae</taxon>
        <taxon>Araneoidea</taxon>
        <taxon>Araneidae</taxon>
        <taxon>Araneus</taxon>
    </lineage>
</organism>
<keyword evidence="2" id="KW-1185">Reference proteome</keyword>
<accession>A0A4Y2KB55</accession>
<dbReference type="AlphaFoldDB" id="A0A4Y2KB55"/>
<reference evidence="1 2" key="1">
    <citation type="journal article" date="2019" name="Sci. Rep.">
        <title>Orb-weaving spider Araneus ventricosus genome elucidates the spidroin gene catalogue.</title>
        <authorList>
            <person name="Kono N."/>
            <person name="Nakamura H."/>
            <person name="Ohtoshi R."/>
            <person name="Moran D.A.P."/>
            <person name="Shinohara A."/>
            <person name="Yoshida Y."/>
            <person name="Fujiwara M."/>
            <person name="Mori M."/>
            <person name="Tomita M."/>
            <person name="Arakawa K."/>
        </authorList>
    </citation>
    <scope>NUCLEOTIDE SEQUENCE [LARGE SCALE GENOMIC DNA]</scope>
</reference>
<protein>
    <submittedName>
        <fullName evidence="1">Uncharacterized protein</fullName>
    </submittedName>
</protein>
<proteinExistence type="predicted"/>
<sequence length="31" mass="3503">EEEEGDCRMRGGCSESQFAECPAEVENIIFH</sequence>
<feature type="non-terminal residue" evidence="1">
    <location>
        <position position="1"/>
    </location>
</feature>
<name>A0A4Y2KB55_ARAVE</name>
<dbReference type="EMBL" id="BGPR01193950">
    <property type="protein sequence ID" value="GBM99138.1"/>
    <property type="molecule type" value="Genomic_DNA"/>
</dbReference>
<dbReference type="Proteomes" id="UP000499080">
    <property type="component" value="Unassembled WGS sequence"/>
</dbReference>
<comment type="caution">
    <text evidence="1">The sequence shown here is derived from an EMBL/GenBank/DDBJ whole genome shotgun (WGS) entry which is preliminary data.</text>
</comment>